<sequence>MTPGKRRLDVTRAPEHADIACCNGVTEAFATVVVSVILLNQLKYAAIGLESNRHCEKQALISGISSDNRRGCSPNHRHFTELLDTIKMMDAITKCFRNDLLI</sequence>
<reference evidence="2" key="1">
    <citation type="submission" date="2022-11" db="UniProtKB">
        <authorList>
            <consortium name="WormBaseParasite"/>
        </authorList>
    </citation>
    <scope>IDENTIFICATION</scope>
</reference>
<dbReference type="WBParaSite" id="nRc.2.0.1.t41489-RA">
    <property type="protein sequence ID" value="nRc.2.0.1.t41489-RA"/>
    <property type="gene ID" value="nRc.2.0.1.g41489"/>
</dbReference>
<dbReference type="Proteomes" id="UP000887565">
    <property type="component" value="Unplaced"/>
</dbReference>
<name>A0A915KRH5_ROMCU</name>
<protein>
    <submittedName>
        <fullName evidence="2">Uncharacterized protein</fullName>
    </submittedName>
</protein>
<accession>A0A915KRH5</accession>
<proteinExistence type="predicted"/>
<evidence type="ECO:0000313" key="2">
    <source>
        <dbReference type="WBParaSite" id="nRc.2.0.1.t41489-RA"/>
    </source>
</evidence>
<keyword evidence="1" id="KW-1185">Reference proteome</keyword>
<evidence type="ECO:0000313" key="1">
    <source>
        <dbReference type="Proteomes" id="UP000887565"/>
    </source>
</evidence>
<organism evidence="1 2">
    <name type="scientific">Romanomermis culicivorax</name>
    <name type="common">Nematode worm</name>
    <dbReference type="NCBI Taxonomy" id="13658"/>
    <lineage>
        <taxon>Eukaryota</taxon>
        <taxon>Metazoa</taxon>
        <taxon>Ecdysozoa</taxon>
        <taxon>Nematoda</taxon>
        <taxon>Enoplea</taxon>
        <taxon>Dorylaimia</taxon>
        <taxon>Mermithida</taxon>
        <taxon>Mermithoidea</taxon>
        <taxon>Mermithidae</taxon>
        <taxon>Romanomermis</taxon>
    </lineage>
</organism>
<dbReference type="AlphaFoldDB" id="A0A915KRH5"/>